<dbReference type="InterPro" id="IPR013320">
    <property type="entry name" value="ConA-like_dom_sf"/>
</dbReference>
<evidence type="ECO:0000313" key="2">
    <source>
        <dbReference type="Proteomes" id="UP001139646"/>
    </source>
</evidence>
<accession>A0ABS9X2P5</accession>
<dbReference type="Proteomes" id="UP001139646">
    <property type="component" value="Unassembled WGS sequence"/>
</dbReference>
<evidence type="ECO:0000313" key="1">
    <source>
        <dbReference type="EMBL" id="MCI2284470.1"/>
    </source>
</evidence>
<dbReference type="SUPFAM" id="SSF49899">
    <property type="entry name" value="Concanavalin A-like lectins/glucanases"/>
    <property type="match status" value="1"/>
</dbReference>
<keyword evidence="2" id="KW-1185">Reference proteome</keyword>
<proteinExistence type="predicted"/>
<gene>
    <name evidence="1" type="ORF">L3081_15070</name>
</gene>
<organism evidence="1 2">
    <name type="scientific">Colwellia maritima</name>
    <dbReference type="NCBI Taxonomy" id="2912588"/>
    <lineage>
        <taxon>Bacteria</taxon>
        <taxon>Pseudomonadati</taxon>
        <taxon>Pseudomonadota</taxon>
        <taxon>Gammaproteobacteria</taxon>
        <taxon>Alteromonadales</taxon>
        <taxon>Colwelliaceae</taxon>
        <taxon>Colwellia</taxon>
    </lineage>
</organism>
<name>A0ABS9X2P5_9GAMM</name>
<reference evidence="1" key="1">
    <citation type="submission" date="2022-01" db="EMBL/GenBank/DDBJ databases">
        <title>Colwellia maritima, isolated from seawater.</title>
        <authorList>
            <person name="Kristyanto S."/>
            <person name="Jung J."/>
            <person name="Jeon C.O."/>
        </authorList>
    </citation>
    <scope>NUCLEOTIDE SEQUENCE</scope>
    <source>
        <strain evidence="1">MSW7</strain>
    </source>
</reference>
<protein>
    <submittedName>
        <fullName evidence="1">Uncharacterized protein</fullName>
    </submittedName>
</protein>
<dbReference type="EMBL" id="JAKKSL010000002">
    <property type="protein sequence ID" value="MCI2284470.1"/>
    <property type="molecule type" value="Genomic_DNA"/>
</dbReference>
<comment type="caution">
    <text evidence="1">The sequence shown here is derived from an EMBL/GenBank/DDBJ whole genome shotgun (WGS) entry which is preliminary data.</text>
</comment>
<sequence>MLQTANLNLTGNIDWLGSWGLSFTNGKAQASTATSKKIHDLITSTGEFSVETWVTPNNVVQEGPARIVTYSLGDNDRNFTLGQSQYNYDFMLRNEQTSSNGEPTNKYT</sequence>
<dbReference type="RefSeq" id="WP_242286901.1">
    <property type="nucleotide sequence ID" value="NZ_JAKKSL010000002.1"/>
</dbReference>